<accession>G8X0H8</accession>
<dbReference type="AlphaFoldDB" id="G8X0H8"/>
<feature type="region of interest" description="Disordered" evidence="1">
    <location>
        <begin position="1"/>
        <end position="45"/>
    </location>
</feature>
<name>G8X0H8_STREN</name>
<dbReference type="EMBL" id="CP003219">
    <property type="protein sequence ID" value="AEW96893.1"/>
    <property type="molecule type" value="Genomic_DNA"/>
</dbReference>
<evidence type="ECO:0000313" key="3">
    <source>
        <dbReference type="Proteomes" id="UP000007842"/>
    </source>
</evidence>
<organism evidence="2 3">
    <name type="scientific">Streptantibioticus cattleyicolor (strain ATCC 35852 / DSM 46488 / JCM 4925 / NBRC 14057 / NRRL 8057)</name>
    <name type="common">Streptomyces cattleya</name>
    <dbReference type="NCBI Taxonomy" id="1003195"/>
    <lineage>
        <taxon>Bacteria</taxon>
        <taxon>Bacillati</taxon>
        <taxon>Actinomycetota</taxon>
        <taxon>Actinomycetes</taxon>
        <taxon>Kitasatosporales</taxon>
        <taxon>Streptomycetaceae</taxon>
        <taxon>Streptantibioticus</taxon>
    </lineage>
</organism>
<keyword evidence="3" id="KW-1185">Reference proteome</keyword>
<gene>
    <name evidence="2" type="ordered locus">SCATT_45220</name>
</gene>
<protein>
    <submittedName>
        <fullName evidence="2">Uncharacterized protein</fullName>
    </submittedName>
</protein>
<feature type="compositionally biased region" description="Basic and acidic residues" evidence="1">
    <location>
        <begin position="16"/>
        <end position="33"/>
    </location>
</feature>
<dbReference type="KEGG" id="scy:SCATT_45220"/>
<dbReference type="HOGENOM" id="CLU_3205667_0_0_11"/>
<evidence type="ECO:0000256" key="1">
    <source>
        <dbReference type="SAM" id="MobiDB-lite"/>
    </source>
</evidence>
<evidence type="ECO:0000313" key="2">
    <source>
        <dbReference type="EMBL" id="AEW96893.1"/>
    </source>
</evidence>
<proteinExistence type="predicted"/>
<sequence length="45" mass="4654">MNTSPLPARPSVKAVRWGEKLTDAKLGDSRSEEGATDDSAPSPAG</sequence>
<dbReference type="Proteomes" id="UP000007842">
    <property type="component" value="Chromosome"/>
</dbReference>
<reference evidence="3" key="1">
    <citation type="submission" date="2011-12" db="EMBL/GenBank/DDBJ databases">
        <title>Complete genome sequence of Streptomyces cattleya strain DSM 46488.</title>
        <authorList>
            <person name="Ou H.-Y."/>
            <person name="Li P."/>
            <person name="Zhao C."/>
            <person name="O'Hagan D."/>
            <person name="Deng Z."/>
        </authorList>
    </citation>
    <scope>NUCLEOTIDE SEQUENCE [LARGE SCALE GENOMIC DNA]</scope>
    <source>
        <strain evidence="3">ATCC 35852 / DSM 46488 / JCM 4925 / NBRC 14057 / NRRL 8057</strain>
    </source>
</reference>